<evidence type="ECO:0000313" key="1">
    <source>
        <dbReference type="EMBL" id="CAD6188665.1"/>
    </source>
</evidence>
<keyword evidence="2" id="KW-1185">Reference proteome</keyword>
<gene>
    <name evidence="1" type="ORF">CAUJ_LOCUS4584</name>
</gene>
<organism evidence="1 2">
    <name type="scientific">Caenorhabditis auriculariae</name>
    <dbReference type="NCBI Taxonomy" id="2777116"/>
    <lineage>
        <taxon>Eukaryota</taxon>
        <taxon>Metazoa</taxon>
        <taxon>Ecdysozoa</taxon>
        <taxon>Nematoda</taxon>
        <taxon>Chromadorea</taxon>
        <taxon>Rhabditida</taxon>
        <taxon>Rhabditina</taxon>
        <taxon>Rhabditomorpha</taxon>
        <taxon>Rhabditoidea</taxon>
        <taxon>Rhabditidae</taxon>
        <taxon>Peloderinae</taxon>
        <taxon>Caenorhabditis</taxon>
    </lineage>
</organism>
<dbReference type="AlphaFoldDB" id="A0A8S1GZB3"/>
<proteinExistence type="predicted"/>
<dbReference type="EMBL" id="CAJGYM010000009">
    <property type="protein sequence ID" value="CAD6188665.1"/>
    <property type="molecule type" value="Genomic_DNA"/>
</dbReference>
<name>A0A8S1GZB3_9PELO</name>
<dbReference type="OrthoDB" id="5836952at2759"/>
<dbReference type="Proteomes" id="UP000835052">
    <property type="component" value="Unassembled WGS sequence"/>
</dbReference>
<evidence type="ECO:0000313" key="2">
    <source>
        <dbReference type="Proteomes" id="UP000835052"/>
    </source>
</evidence>
<reference evidence="1" key="1">
    <citation type="submission" date="2020-10" db="EMBL/GenBank/DDBJ databases">
        <authorList>
            <person name="Kikuchi T."/>
        </authorList>
    </citation>
    <scope>NUCLEOTIDE SEQUENCE</scope>
    <source>
        <strain evidence="1">NKZ352</strain>
    </source>
</reference>
<sequence>MQFWKRVVEHKETLRPPVSQDETACPYIPKVLLNEYGERRNSRSVCVQESCSDEKRPNLLGRSLDFWLLVCKIELMTSCGAITRATSPICDEQECCIDMLHHEINDNTLPLITMMPQMPAAIKTQDRPVVLYMAPIHKQQDLNCPCGNNSDNAESTREKLNNVRI</sequence>
<comment type="caution">
    <text evidence="1">The sequence shown here is derived from an EMBL/GenBank/DDBJ whole genome shotgun (WGS) entry which is preliminary data.</text>
</comment>
<protein>
    <submittedName>
        <fullName evidence="1">Uncharacterized protein</fullName>
    </submittedName>
</protein>
<accession>A0A8S1GZB3</accession>